<dbReference type="Proteomes" id="UP000070168">
    <property type="component" value="Unassembled WGS sequence"/>
</dbReference>
<dbReference type="InterPro" id="IPR051320">
    <property type="entry name" value="Viral_Replic_Matur_Polypro"/>
</dbReference>
<dbReference type="GO" id="GO:0003964">
    <property type="term" value="F:RNA-directed DNA polymerase activity"/>
    <property type="evidence" value="ECO:0007669"/>
    <property type="project" value="UniProtKB-KW"/>
</dbReference>
<dbReference type="Gene3D" id="3.30.70.270">
    <property type="match status" value="1"/>
</dbReference>
<evidence type="ECO:0000313" key="2">
    <source>
        <dbReference type="EMBL" id="KXG51628.1"/>
    </source>
</evidence>
<dbReference type="InterPro" id="IPR043502">
    <property type="entry name" value="DNA/RNA_pol_sf"/>
</dbReference>
<reference evidence="2 3" key="1">
    <citation type="journal article" date="2016" name="BMC Genomics">
        <title>Genome sequencing and secondary metabolism of the postharvest pathogen Penicillium griseofulvum.</title>
        <authorList>
            <person name="Banani H."/>
            <person name="Marcet-Houben M."/>
            <person name="Ballester A.R."/>
            <person name="Abbruscato P."/>
            <person name="Gonzalez-Candelas L."/>
            <person name="Gabaldon T."/>
            <person name="Spadaro D."/>
        </authorList>
    </citation>
    <scope>NUCLEOTIDE SEQUENCE [LARGE SCALE GENOMIC DNA]</scope>
    <source>
        <strain evidence="2 3">PG3</strain>
    </source>
</reference>
<feature type="domain" description="Reverse transcriptase" evidence="1">
    <location>
        <begin position="1"/>
        <end position="87"/>
    </location>
</feature>
<keyword evidence="2" id="KW-0695">RNA-directed DNA polymerase</keyword>
<evidence type="ECO:0000259" key="1">
    <source>
        <dbReference type="PROSITE" id="PS50878"/>
    </source>
</evidence>
<sequence length="103" mass="12013">MFEFTVMPFGVTNRPGTFQRYIDEAMQPHEAYTSWYIDNILVFANTEEQHDQRVAAIKETLDEFQIKINYKKAVYKAQSIKFLGIIIHPDRVEADPDTVAIKD</sequence>
<keyword evidence="2" id="KW-0548">Nucleotidyltransferase</keyword>
<accession>A0A135LRL7</accession>
<dbReference type="GeneID" id="63712034"/>
<keyword evidence="2" id="KW-0808">Transferase</keyword>
<organism evidence="2 3">
    <name type="scientific">Penicillium patulum</name>
    <name type="common">Penicillium griseofulvum</name>
    <dbReference type="NCBI Taxonomy" id="5078"/>
    <lineage>
        <taxon>Eukaryota</taxon>
        <taxon>Fungi</taxon>
        <taxon>Dikarya</taxon>
        <taxon>Ascomycota</taxon>
        <taxon>Pezizomycotina</taxon>
        <taxon>Eurotiomycetes</taxon>
        <taxon>Eurotiomycetidae</taxon>
        <taxon>Eurotiales</taxon>
        <taxon>Aspergillaceae</taxon>
        <taxon>Penicillium</taxon>
    </lineage>
</organism>
<dbReference type="InterPro" id="IPR000477">
    <property type="entry name" value="RT_dom"/>
</dbReference>
<dbReference type="InterPro" id="IPR043128">
    <property type="entry name" value="Rev_trsase/Diguanyl_cyclase"/>
</dbReference>
<dbReference type="EMBL" id="LHQR01000029">
    <property type="protein sequence ID" value="KXG51628.1"/>
    <property type="molecule type" value="Genomic_DNA"/>
</dbReference>
<gene>
    <name evidence="2" type="ORF">PGRI_090210</name>
</gene>
<keyword evidence="3" id="KW-1185">Reference proteome</keyword>
<dbReference type="PANTHER" id="PTHR33064:SF37">
    <property type="entry name" value="RIBONUCLEASE H"/>
    <property type="match status" value="1"/>
</dbReference>
<dbReference type="AlphaFoldDB" id="A0A135LRL7"/>
<dbReference type="STRING" id="5078.A0A135LRL7"/>
<dbReference type="PROSITE" id="PS50878">
    <property type="entry name" value="RT_POL"/>
    <property type="match status" value="1"/>
</dbReference>
<name>A0A135LRL7_PENPA</name>
<dbReference type="OrthoDB" id="4364638at2759"/>
<comment type="caution">
    <text evidence="2">The sequence shown here is derived from an EMBL/GenBank/DDBJ whole genome shotgun (WGS) entry which is preliminary data.</text>
</comment>
<dbReference type="SUPFAM" id="SSF56672">
    <property type="entry name" value="DNA/RNA polymerases"/>
    <property type="match status" value="1"/>
</dbReference>
<dbReference type="RefSeq" id="XP_040650164.1">
    <property type="nucleotide sequence ID" value="XM_040796734.1"/>
</dbReference>
<dbReference type="PANTHER" id="PTHR33064">
    <property type="entry name" value="POL PROTEIN"/>
    <property type="match status" value="1"/>
</dbReference>
<protein>
    <submittedName>
        <fullName evidence="2">Reverse transcriptase</fullName>
    </submittedName>
</protein>
<dbReference type="Pfam" id="PF00078">
    <property type="entry name" value="RVT_1"/>
    <property type="match status" value="1"/>
</dbReference>
<evidence type="ECO:0000313" key="3">
    <source>
        <dbReference type="Proteomes" id="UP000070168"/>
    </source>
</evidence>
<proteinExistence type="predicted"/>